<evidence type="ECO:0000256" key="3">
    <source>
        <dbReference type="ARBA" id="ARBA00022553"/>
    </source>
</evidence>
<feature type="modified residue" description="4-aspartylphosphate" evidence="10">
    <location>
        <position position="55"/>
    </location>
</feature>
<evidence type="ECO:0000256" key="1">
    <source>
        <dbReference type="ARBA" id="ARBA00004496"/>
    </source>
</evidence>
<evidence type="ECO:0000259" key="13">
    <source>
        <dbReference type="PROSITE" id="PS51755"/>
    </source>
</evidence>
<dbReference type="CDD" id="cd00383">
    <property type="entry name" value="trans_reg_C"/>
    <property type="match status" value="1"/>
</dbReference>
<dbReference type="EMBL" id="OBEL01000008">
    <property type="protein sequence ID" value="SNZ21471.1"/>
    <property type="molecule type" value="Genomic_DNA"/>
</dbReference>
<dbReference type="PROSITE" id="PS50110">
    <property type="entry name" value="RESPONSE_REGULATORY"/>
    <property type="match status" value="1"/>
</dbReference>
<dbReference type="Pfam" id="PF00486">
    <property type="entry name" value="Trans_reg_C"/>
    <property type="match status" value="1"/>
</dbReference>
<dbReference type="PANTHER" id="PTHR48111">
    <property type="entry name" value="REGULATOR OF RPOS"/>
    <property type="match status" value="1"/>
</dbReference>
<sequence>MTDNPHIIVVEDDLVTRKRLGALLREQNYQVSEAADAEQMERLVERVEPDLLLVDINLDGKDGLQITREQRTRSDVGIILLTSRADQVDRIIGLEMGADDYVTKPFDPRELLARVKITLYRVALCRRAQSQQSPPSTQIGHWSFDSARRRLMNSEGKTVALTRGEYELLKAFVTHPGQVLSRSRLLQMVTHRQFVSDTRTIDVLVGRIRKKIEPDPGQPDFIITVHGEGYIFITDDAG</sequence>
<dbReference type="SMART" id="SM00862">
    <property type="entry name" value="Trans_reg_C"/>
    <property type="match status" value="1"/>
</dbReference>
<keyword evidence="15" id="KW-1185">Reference proteome</keyword>
<organism evidence="14 15">
    <name type="scientific">Cohaesibacter gelatinilyticus</name>
    <dbReference type="NCBI Taxonomy" id="372072"/>
    <lineage>
        <taxon>Bacteria</taxon>
        <taxon>Pseudomonadati</taxon>
        <taxon>Pseudomonadota</taxon>
        <taxon>Alphaproteobacteria</taxon>
        <taxon>Hyphomicrobiales</taxon>
        <taxon>Cohaesibacteraceae</taxon>
    </lineage>
</organism>
<evidence type="ECO:0000313" key="14">
    <source>
        <dbReference type="EMBL" id="SNZ21471.1"/>
    </source>
</evidence>
<keyword evidence="7" id="KW-0010">Activator</keyword>
<dbReference type="Gene3D" id="1.10.10.10">
    <property type="entry name" value="Winged helix-like DNA-binding domain superfamily/Winged helix DNA-binding domain"/>
    <property type="match status" value="1"/>
</dbReference>
<dbReference type="FunFam" id="1.10.10.10:FF:000099">
    <property type="entry name" value="Two-component system response regulator TorR"/>
    <property type="match status" value="1"/>
</dbReference>
<evidence type="ECO:0000256" key="5">
    <source>
        <dbReference type="ARBA" id="ARBA00023015"/>
    </source>
</evidence>
<accession>A0A285PNJ0</accession>
<keyword evidence="2" id="KW-0963">Cytoplasm</keyword>
<dbReference type="RefSeq" id="WP_097155846.1">
    <property type="nucleotide sequence ID" value="NZ_OBEL01000008.1"/>
</dbReference>
<evidence type="ECO:0000259" key="12">
    <source>
        <dbReference type="PROSITE" id="PS50110"/>
    </source>
</evidence>
<dbReference type="InterPro" id="IPR039420">
    <property type="entry name" value="WalR-like"/>
</dbReference>
<evidence type="ECO:0000313" key="15">
    <source>
        <dbReference type="Proteomes" id="UP000219439"/>
    </source>
</evidence>
<dbReference type="AlphaFoldDB" id="A0A285PNJ0"/>
<evidence type="ECO:0000256" key="9">
    <source>
        <dbReference type="ARBA" id="ARBA00067337"/>
    </source>
</evidence>
<dbReference type="GO" id="GO:0006355">
    <property type="term" value="P:regulation of DNA-templated transcription"/>
    <property type="evidence" value="ECO:0007669"/>
    <property type="project" value="InterPro"/>
</dbReference>
<dbReference type="GO" id="GO:0005829">
    <property type="term" value="C:cytosol"/>
    <property type="evidence" value="ECO:0007669"/>
    <property type="project" value="TreeGrafter"/>
</dbReference>
<dbReference type="GO" id="GO:0032993">
    <property type="term" value="C:protein-DNA complex"/>
    <property type="evidence" value="ECO:0007669"/>
    <property type="project" value="TreeGrafter"/>
</dbReference>
<dbReference type="SUPFAM" id="SSF52172">
    <property type="entry name" value="CheY-like"/>
    <property type="match status" value="1"/>
</dbReference>
<keyword evidence="4" id="KW-0902">Two-component regulatory system</keyword>
<dbReference type="InterPro" id="IPR036388">
    <property type="entry name" value="WH-like_DNA-bd_sf"/>
</dbReference>
<dbReference type="OrthoDB" id="9784252at2"/>
<protein>
    <recommendedName>
        <fullName evidence="9">Regulatory protein VirG</fullName>
    </recommendedName>
</protein>
<evidence type="ECO:0000256" key="10">
    <source>
        <dbReference type="PROSITE-ProRule" id="PRU00169"/>
    </source>
</evidence>
<evidence type="ECO:0000256" key="6">
    <source>
        <dbReference type="ARBA" id="ARBA00023125"/>
    </source>
</evidence>
<keyword evidence="6 11" id="KW-0238">DNA-binding</keyword>
<evidence type="ECO:0000256" key="8">
    <source>
        <dbReference type="ARBA" id="ARBA00023163"/>
    </source>
</evidence>
<dbReference type="SUPFAM" id="SSF46894">
    <property type="entry name" value="C-terminal effector domain of the bipartite response regulators"/>
    <property type="match status" value="1"/>
</dbReference>
<proteinExistence type="predicted"/>
<reference evidence="14 15" key="1">
    <citation type="submission" date="2017-09" db="EMBL/GenBank/DDBJ databases">
        <authorList>
            <person name="Ehlers B."/>
            <person name="Leendertz F.H."/>
        </authorList>
    </citation>
    <scope>NUCLEOTIDE SEQUENCE [LARGE SCALE GENOMIC DNA]</scope>
    <source>
        <strain evidence="14 15">DSM 18289</strain>
    </source>
</reference>
<dbReference type="Pfam" id="PF00072">
    <property type="entry name" value="Response_reg"/>
    <property type="match status" value="1"/>
</dbReference>
<keyword evidence="3 10" id="KW-0597">Phosphoprotein</keyword>
<keyword evidence="8" id="KW-0804">Transcription</keyword>
<comment type="subcellular location">
    <subcellularLocation>
        <location evidence="1">Cytoplasm</location>
    </subcellularLocation>
</comment>
<evidence type="ECO:0000256" key="7">
    <source>
        <dbReference type="ARBA" id="ARBA00023159"/>
    </source>
</evidence>
<dbReference type="Gene3D" id="3.40.50.2300">
    <property type="match status" value="1"/>
</dbReference>
<feature type="domain" description="Response regulatory" evidence="12">
    <location>
        <begin position="6"/>
        <end position="119"/>
    </location>
</feature>
<dbReference type="Gene3D" id="6.10.250.690">
    <property type="match status" value="1"/>
</dbReference>
<keyword evidence="5" id="KW-0805">Transcription regulation</keyword>
<name>A0A285PNJ0_9HYPH</name>
<dbReference type="PROSITE" id="PS51755">
    <property type="entry name" value="OMPR_PHOB"/>
    <property type="match status" value="1"/>
</dbReference>
<dbReference type="InterPro" id="IPR001867">
    <property type="entry name" value="OmpR/PhoB-type_DNA-bd"/>
</dbReference>
<evidence type="ECO:0000256" key="11">
    <source>
        <dbReference type="PROSITE-ProRule" id="PRU01091"/>
    </source>
</evidence>
<dbReference type="InterPro" id="IPR011006">
    <property type="entry name" value="CheY-like_superfamily"/>
</dbReference>
<dbReference type="InterPro" id="IPR001789">
    <property type="entry name" value="Sig_transdc_resp-reg_receiver"/>
</dbReference>
<evidence type="ECO:0000256" key="2">
    <source>
        <dbReference type="ARBA" id="ARBA00022490"/>
    </source>
</evidence>
<evidence type="ECO:0000256" key="4">
    <source>
        <dbReference type="ARBA" id="ARBA00023012"/>
    </source>
</evidence>
<dbReference type="InterPro" id="IPR016032">
    <property type="entry name" value="Sig_transdc_resp-reg_C-effctor"/>
</dbReference>
<dbReference type="GO" id="GO:0000976">
    <property type="term" value="F:transcription cis-regulatory region binding"/>
    <property type="evidence" value="ECO:0007669"/>
    <property type="project" value="TreeGrafter"/>
</dbReference>
<dbReference type="Proteomes" id="UP000219439">
    <property type="component" value="Unassembled WGS sequence"/>
</dbReference>
<feature type="domain" description="OmpR/PhoB-type" evidence="13">
    <location>
        <begin position="134"/>
        <end position="234"/>
    </location>
</feature>
<dbReference type="GO" id="GO:0000156">
    <property type="term" value="F:phosphorelay response regulator activity"/>
    <property type="evidence" value="ECO:0007669"/>
    <property type="project" value="TreeGrafter"/>
</dbReference>
<dbReference type="SMART" id="SM00448">
    <property type="entry name" value="REC"/>
    <property type="match status" value="1"/>
</dbReference>
<gene>
    <name evidence="14" type="ORF">SAMN06265368_4592</name>
</gene>
<feature type="DNA-binding region" description="OmpR/PhoB-type" evidence="11">
    <location>
        <begin position="134"/>
        <end position="234"/>
    </location>
</feature>
<dbReference type="PANTHER" id="PTHR48111:SF58">
    <property type="entry name" value="TORCAD OPERON TRANSCRIPTIONAL REGULATORY PROTEIN TORR"/>
    <property type="match status" value="1"/>
</dbReference>